<comment type="caution">
    <text evidence="1">The sequence shown here is derived from an EMBL/GenBank/DDBJ whole genome shotgun (WGS) entry which is preliminary data.</text>
</comment>
<accession>A0A835HPD1</accession>
<keyword evidence="2" id="KW-1185">Reference proteome</keyword>
<evidence type="ECO:0000313" key="2">
    <source>
        <dbReference type="Proteomes" id="UP000631114"/>
    </source>
</evidence>
<protein>
    <submittedName>
        <fullName evidence="1">Uncharacterized protein</fullName>
    </submittedName>
</protein>
<organism evidence="1 2">
    <name type="scientific">Coptis chinensis</name>
    <dbReference type="NCBI Taxonomy" id="261450"/>
    <lineage>
        <taxon>Eukaryota</taxon>
        <taxon>Viridiplantae</taxon>
        <taxon>Streptophyta</taxon>
        <taxon>Embryophyta</taxon>
        <taxon>Tracheophyta</taxon>
        <taxon>Spermatophyta</taxon>
        <taxon>Magnoliopsida</taxon>
        <taxon>Ranunculales</taxon>
        <taxon>Ranunculaceae</taxon>
        <taxon>Coptidoideae</taxon>
        <taxon>Coptis</taxon>
    </lineage>
</organism>
<reference evidence="1 2" key="1">
    <citation type="submission" date="2020-10" db="EMBL/GenBank/DDBJ databases">
        <title>The Coptis chinensis genome and diversification of protoberbering-type alkaloids.</title>
        <authorList>
            <person name="Wang B."/>
            <person name="Shu S."/>
            <person name="Song C."/>
            <person name="Liu Y."/>
        </authorList>
    </citation>
    <scope>NUCLEOTIDE SEQUENCE [LARGE SCALE GENOMIC DNA]</scope>
    <source>
        <strain evidence="1">HL-2020</strain>
        <tissue evidence="1">Leaf</tissue>
    </source>
</reference>
<dbReference type="EMBL" id="JADFTS010000006">
    <property type="protein sequence ID" value="KAF9603225.1"/>
    <property type="molecule type" value="Genomic_DNA"/>
</dbReference>
<dbReference type="PANTHER" id="PTHR31170:SF25">
    <property type="entry name" value="BNAA09G04570D PROTEIN"/>
    <property type="match status" value="1"/>
</dbReference>
<dbReference type="OrthoDB" id="672127at2759"/>
<evidence type="ECO:0000313" key="1">
    <source>
        <dbReference type="EMBL" id="KAF9603225.1"/>
    </source>
</evidence>
<gene>
    <name evidence="1" type="ORF">IFM89_034558</name>
</gene>
<sequence>MAGPSIQVGADSQLATTMVEMLREVPPLPTECCIFKVPESLRSGNEEAYTPIVISIGPLHHEEKKLQPFEAHKKRYLSSFLQRNSDISLEDCVKLLRGLEERAHNFYFEDQFSVAIAVTTNFLE</sequence>
<dbReference type="InterPro" id="IPR004158">
    <property type="entry name" value="DUF247_pln"/>
</dbReference>
<dbReference type="AlphaFoldDB" id="A0A835HPD1"/>
<proteinExistence type="predicted"/>
<dbReference type="Pfam" id="PF03140">
    <property type="entry name" value="DUF247"/>
    <property type="match status" value="1"/>
</dbReference>
<name>A0A835HPD1_9MAGN</name>
<dbReference type="PANTHER" id="PTHR31170">
    <property type="entry name" value="BNAC04G53230D PROTEIN"/>
    <property type="match status" value="1"/>
</dbReference>
<dbReference type="Proteomes" id="UP000631114">
    <property type="component" value="Unassembled WGS sequence"/>
</dbReference>